<evidence type="ECO:0000256" key="7">
    <source>
        <dbReference type="ARBA" id="ARBA00023157"/>
    </source>
</evidence>
<dbReference type="GO" id="GO:0004497">
    <property type="term" value="F:monooxygenase activity"/>
    <property type="evidence" value="ECO:0007669"/>
    <property type="project" value="UniProtKB-ARBA"/>
</dbReference>
<evidence type="ECO:0000256" key="4">
    <source>
        <dbReference type="ARBA" id="ARBA00022723"/>
    </source>
</evidence>
<dbReference type="PANTHER" id="PTHR10134">
    <property type="entry name" value="CYTOCHROME B-C1 COMPLEX SUBUNIT RIESKE, MITOCHONDRIAL"/>
    <property type="match status" value="1"/>
</dbReference>
<feature type="compositionally biased region" description="Low complexity" evidence="10">
    <location>
        <begin position="49"/>
        <end position="62"/>
    </location>
</feature>
<protein>
    <recommendedName>
        <fullName evidence="2">Cytochrome bc1 complex Rieske iron-sulfur subunit</fullName>
    </recommendedName>
    <alternativeName>
        <fullName evidence="8">Cytochrome bc1 reductase complex subunit QcrA</fullName>
    </alternativeName>
</protein>
<dbReference type="Proteomes" id="UP000198967">
    <property type="component" value="Unassembled WGS sequence"/>
</dbReference>
<evidence type="ECO:0000256" key="8">
    <source>
        <dbReference type="ARBA" id="ARBA00029586"/>
    </source>
</evidence>
<dbReference type="InterPro" id="IPR005805">
    <property type="entry name" value="Rieske_Fe-S_prot_C"/>
</dbReference>
<evidence type="ECO:0000256" key="1">
    <source>
        <dbReference type="ARBA" id="ARBA00002494"/>
    </source>
</evidence>
<dbReference type="GO" id="GO:0046872">
    <property type="term" value="F:metal ion binding"/>
    <property type="evidence" value="ECO:0007669"/>
    <property type="project" value="UniProtKB-KW"/>
</dbReference>
<name>A0A1G7DNI5_PSEOR</name>
<dbReference type="FunFam" id="2.102.10.10:FF:000016">
    <property type="entry name" value="Nitrite reductase/ring-hydroxylating ferredoxin subunit"/>
    <property type="match status" value="1"/>
</dbReference>
<dbReference type="InterPro" id="IPR017941">
    <property type="entry name" value="Rieske_2Fe-2S"/>
</dbReference>
<dbReference type="Pfam" id="PF00355">
    <property type="entry name" value="Rieske"/>
    <property type="match status" value="1"/>
</dbReference>
<evidence type="ECO:0000256" key="10">
    <source>
        <dbReference type="SAM" id="MobiDB-lite"/>
    </source>
</evidence>
<dbReference type="Gene3D" id="2.102.10.10">
    <property type="entry name" value="Rieske [2Fe-2S] iron-sulphur domain"/>
    <property type="match status" value="1"/>
</dbReference>
<dbReference type="OrthoDB" id="25106at2"/>
<comment type="function">
    <text evidence="1">Iron-sulfur subunit of the cytochrome bc1 complex, an essential component of the respiratory electron transport chain required for ATP synthesis. The bc1 complex catalyzes the oxidation of menaquinol and the reduction of cytochrome c in the respiratory chain. The bc1 complex operates through a Q-cycle mechanism that couples electron transfer to generation of the proton gradient that drives ATP synthesis.</text>
</comment>
<dbReference type="EMBL" id="FNBE01000001">
    <property type="protein sequence ID" value="SDE53052.1"/>
    <property type="molecule type" value="Genomic_DNA"/>
</dbReference>
<dbReference type="PROSITE" id="PS51296">
    <property type="entry name" value="RIESKE"/>
    <property type="match status" value="1"/>
</dbReference>
<evidence type="ECO:0000256" key="11">
    <source>
        <dbReference type="SAM" id="SignalP"/>
    </source>
</evidence>
<evidence type="ECO:0000313" key="14">
    <source>
        <dbReference type="Proteomes" id="UP000198967"/>
    </source>
</evidence>
<evidence type="ECO:0000256" key="6">
    <source>
        <dbReference type="ARBA" id="ARBA00023014"/>
    </source>
</evidence>
<keyword evidence="11" id="KW-0732">Signal</keyword>
<feature type="region of interest" description="Disordered" evidence="10">
    <location>
        <begin position="31"/>
        <end position="64"/>
    </location>
</feature>
<dbReference type="RefSeq" id="WP_093074816.1">
    <property type="nucleotide sequence ID" value="NZ_FNBE01000001.1"/>
</dbReference>
<dbReference type="GO" id="GO:0016705">
    <property type="term" value="F:oxidoreductase activity, acting on paired donors, with incorporation or reduction of molecular oxygen"/>
    <property type="evidence" value="ECO:0007669"/>
    <property type="project" value="UniProtKB-ARBA"/>
</dbReference>
<evidence type="ECO:0000313" key="13">
    <source>
        <dbReference type="EMBL" id="SDE53052.1"/>
    </source>
</evidence>
<feature type="compositionally biased region" description="Low complexity" evidence="10">
    <location>
        <begin position="31"/>
        <end position="41"/>
    </location>
</feature>
<keyword evidence="4" id="KW-0479">Metal-binding</keyword>
<dbReference type="AlphaFoldDB" id="A0A1G7DNI5"/>
<dbReference type="InterPro" id="IPR014349">
    <property type="entry name" value="Rieske_Fe-S_prot"/>
</dbReference>
<dbReference type="SUPFAM" id="SSF50022">
    <property type="entry name" value="ISP domain"/>
    <property type="match status" value="1"/>
</dbReference>
<keyword evidence="5" id="KW-0408">Iron</keyword>
<feature type="chain" id="PRO_5039668800" description="Cytochrome bc1 complex Rieske iron-sulfur subunit" evidence="11">
    <location>
        <begin position="24"/>
        <end position="154"/>
    </location>
</feature>
<dbReference type="PROSITE" id="PS51318">
    <property type="entry name" value="TAT"/>
    <property type="match status" value="1"/>
</dbReference>
<dbReference type="GO" id="GO:0016020">
    <property type="term" value="C:membrane"/>
    <property type="evidence" value="ECO:0007669"/>
    <property type="project" value="InterPro"/>
</dbReference>
<evidence type="ECO:0000256" key="9">
    <source>
        <dbReference type="ARBA" id="ARBA00034078"/>
    </source>
</evidence>
<keyword evidence="14" id="KW-1185">Reference proteome</keyword>
<evidence type="ECO:0000256" key="3">
    <source>
        <dbReference type="ARBA" id="ARBA00022714"/>
    </source>
</evidence>
<dbReference type="CDD" id="cd03467">
    <property type="entry name" value="Rieske"/>
    <property type="match status" value="1"/>
</dbReference>
<sequence>MTSPLTRRAALVGTCAAGCAALAGCATYSSTPQTAPQTAPQPQNPPQNPGTAAPQPGAAAAPLVRTGDVPVGGGVVIAAQEIVVTQPTAGQYKAFSSVCTHQGCNVNEVTDGQMICPCHGSYFAIADGAVTDGPARSPLPEKAITVSGDSITLA</sequence>
<gene>
    <name evidence="13" type="ORF">SAMN05216377_10192</name>
</gene>
<comment type="cofactor">
    <cofactor evidence="9">
        <name>[2Fe-2S] cluster</name>
        <dbReference type="ChEBI" id="CHEBI:190135"/>
    </cofactor>
</comment>
<keyword evidence="13" id="KW-0560">Oxidoreductase</keyword>
<evidence type="ECO:0000256" key="5">
    <source>
        <dbReference type="ARBA" id="ARBA00023004"/>
    </source>
</evidence>
<evidence type="ECO:0000259" key="12">
    <source>
        <dbReference type="PROSITE" id="PS51296"/>
    </source>
</evidence>
<organism evidence="13 14">
    <name type="scientific">Pseudonocardia oroxyli</name>
    <dbReference type="NCBI Taxonomy" id="366584"/>
    <lineage>
        <taxon>Bacteria</taxon>
        <taxon>Bacillati</taxon>
        <taxon>Actinomycetota</taxon>
        <taxon>Actinomycetes</taxon>
        <taxon>Pseudonocardiales</taxon>
        <taxon>Pseudonocardiaceae</taxon>
        <taxon>Pseudonocardia</taxon>
    </lineage>
</organism>
<proteinExistence type="predicted"/>
<keyword evidence="7" id="KW-1015">Disulfide bond</keyword>
<keyword evidence="3" id="KW-0001">2Fe-2S</keyword>
<dbReference type="STRING" id="366584.SAMN05216377_10192"/>
<dbReference type="InterPro" id="IPR006311">
    <property type="entry name" value="TAT_signal"/>
</dbReference>
<dbReference type="PROSITE" id="PS51257">
    <property type="entry name" value="PROKAR_LIPOPROTEIN"/>
    <property type="match status" value="1"/>
</dbReference>
<accession>A0A1G7DNI5</accession>
<keyword evidence="13" id="KW-0223">Dioxygenase</keyword>
<dbReference type="PRINTS" id="PR00162">
    <property type="entry name" value="RIESKE"/>
</dbReference>
<keyword evidence="6" id="KW-0411">Iron-sulfur</keyword>
<feature type="signal peptide" evidence="11">
    <location>
        <begin position="1"/>
        <end position="23"/>
    </location>
</feature>
<dbReference type="GO" id="GO:0051213">
    <property type="term" value="F:dioxygenase activity"/>
    <property type="evidence" value="ECO:0007669"/>
    <property type="project" value="UniProtKB-KW"/>
</dbReference>
<feature type="domain" description="Rieske" evidence="12">
    <location>
        <begin position="61"/>
        <end position="153"/>
    </location>
</feature>
<dbReference type="InterPro" id="IPR036922">
    <property type="entry name" value="Rieske_2Fe-2S_sf"/>
</dbReference>
<reference evidence="13 14" key="1">
    <citation type="submission" date="2016-10" db="EMBL/GenBank/DDBJ databases">
        <authorList>
            <person name="de Groot N.N."/>
        </authorList>
    </citation>
    <scope>NUCLEOTIDE SEQUENCE [LARGE SCALE GENOMIC DNA]</scope>
    <source>
        <strain evidence="13 14">CGMCC 4.3143</strain>
    </source>
</reference>
<evidence type="ECO:0000256" key="2">
    <source>
        <dbReference type="ARBA" id="ARBA00015816"/>
    </source>
</evidence>
<dbReference type="GO" id="GO:0051537">
    <property type="term" value="F:2 iron, 2 sulfur cluster binding"/>
    <property type="evidence" value="ECO:0007669"/>
    <property type="project" value="UniProtKB-KW"/>
</dbReference>